<protein>
    <recommendedName>
        <fullName evidence="10">Dockerin domain-containing protein</fullName>
    </recommendedName>
</protein>
<dbReference type="CDD" id="cd09597">
    <property type="entry name" value="M4_TLP"/>
    <property type="match status" value="1"/>
</dbReference>
<dbReference type="InterPro" id="IPR001570">
    <property type="entry name" value="Peptidase_M4_C_domain"/>
</dbReference>
<evidence type="ECO:0000259" key="10">
    <source>
        <dbReference type="PROSITE" id="PS51766"/>
    </source>
</evidence>
<dbReference type="InterPro" id="IPR023612">
    <property type="entry name" value="Peptidase_M4"/>
</dbReference>
<evidence type="ECO:0000256" key="3">
    <source>
        <dbReference type="ARBA" id="ARBA00022723"/>
    </source>
</evidence>
<feature type="domain" description="Dockerin" evidence="10">
    <location>
        <begin position="892"/>
        <end position="956"/>
    </location>
</feature>
<dbReference type="Gene3D" id="3.10.170.10">
    <property type="match status" value="1"/>
</dbReference>
<keyword evidence="3" id="KW-0479">Metal-binding</keyword>
<feature type="region of interest" description="Disordered" evidence="8">
    <location>
        <begin position="759"/>
        <end position="779"/>
    </location>
</feature>
<dbReference type="Pfam" id="PF01447">
    <property type="entry name" value="Peptidase_M4"/>
    <property type="match status" value="1"/>
</dbReference>
<evidence type="ECO:0000256" key="2">
    <source>
        <dbReference type="ARBA" id="ARBA00022670"/>
    </source>
</evidence>
<evidence type="ECO:0000256" key="6">
    <source>
        <dbReference type="ARBA" id="ARBA00023049"/>
    </source>
</evidence>
<name>A0A1F7JIC9_9BACT</name>
<dbReference type="InterPro" id="IPR050728">
    <property type="entry name" value="Zinc_Metalloprotease_M4"/>
</dbReference>
<dbReference type="Pfam" id="PF02868">
    <property type="entry name" value="Peptidase_M4_C"/>
    <property type="match status" value="1"/>
</dbReference>
<dbReference type="InterPro" id="IPR016134">
    <property type="entry name" value="Dockerin_dom"/>
</dbReference>
<dbReference type="PRINTS" id="PR00730">
    <property type="entry name" value="THERMOLYSIN"/>
</dbReference>
<evidence type="ECO:0000313" key="12">
    <source>
        <dbReference type="Proteomes" id="UP000177418"/>
    </source>
</evidence>
<dbReference type="GO" id="GO:0004222">
    <property type="term" value="F:metalloendopeptidase activity"/>
    <property type="evidence" value="ECO:0007669"/>
    <property type="project" value="InterPro"/>
</dbReference>
<dbReference type="PANTHER" id="PTHR33794">
    <property type="entry name" value="BACILLOLYSIN"/>
    <property type="match status" value="1"/>
</dbReference>
<comment type="caution">
    <text evidence="11">The sequence shown here is derived from an EMBL/GenBank/DDBJ whole genome shotgun (WGS) entry which is preliminary data.</text>
</comment>
<feature type="region of interest" description="Disordered" evidence="8">
    <location>
        <begin position="608"/>
        <end position="698"/>
    </location>
</feature>
<evidence type="ECO:0000256" key="5">
    <source>
        <dbReference type="ARBA" id="ARBA00022833"/>
    </source>
</evidence>
<evidence type="ECO:0000256" key="7">
    <source>
        <dbReference type="PIRSR" id="PIRSR623612-1"/>
    </source>
</evidence>
<dbReference type="PANTHER" id="PTHR33794:SF1">
    <property type="entry name" value="BACILLOLYSIN"/>
    <property type="match status" value="1"/>
</dbReference>
<evidence type="ECO:0000256" key="4">
    <source>
        <dbReference type="ARBA" id="ARBA00022801"/>
    </source>
</evidence>
<dbReference type="InterPro" id="IPR013856">
    <property type="entry name" value="Peptidase_M4_domain"/>
</dbReference>
<dbReference type="Proteomes" id="UP000177418">
    <property type="component" value="Unassembled WGS sequence"/>
</dbReference>
<dbReference type="GO" id="GO:0000272">
    <property type="term" value="P:polysaccharide catabolic process"/>
    <property type="evidence" value="ECO:0007669"/>
    <property type="project" value="InterPro"/>
</dbReference>
<feature type="active site" description="Proton donor" evidence="7">
    <location>
        <position position="504"/>
    </location>
</feature>
<gene>
    <name evidence="11" type="ORF">A3H78_03625</name>
</gene>
<dbReference type="InterPro" id="IPR036439">
    <property type="entry name" value="Dockerin_dom_sf"/>
</dbReference>
<dbReference type="InterPro" id="IPR027268">
    <property type="entry name" value="Peptidase_M4/M1_CTD_sf"/>
</dbReference>
<evidence type="ECO:0000313" key="11">
    <source>
        <dbReference type="EMBL" id="OGK55366.1"/>
    </source>
</evidence>
<evidence type="ECO:0000256" key="9">
    <source>
        <dbReference type="SAM" id="Phobius"/>
    </source>
</evidence>
<dbReference type="GO" id="GO:0046872">
    <property type="term" value="F:metal ion binding"/>
    <property type="evidence" value="ECO:0007669"/>
    <property type="project" value="UniProtKB-KW"/>
</dbReference>
<dbReference type="SUPFAM" id="SSF55486">
    <property type="entry name" value="Metalloproteases ('zincins'), catalytic domain"/>
    <property type="match status" value="1"/>
</dbReference>
<accession>A0A1F7JIC9</accession>
<keyword evidence="6" id="KW-0482">Metalloprotease</keyword>
<feature type="compositionally biased region" description="Low complexity" evidence="8">
    <location>
        <begin position="650"/>
        <end position="664"/>
    </location>
</feature>
<keyword evidence="4" id="KW-0378">Hydrolase</keyword>
<organism evidence="11 12">
    <name type="scientific">Candidatus Roizmanbacteria bacterium RIFCSPLOWO2_02_FULL_36_11</name>
    <dbReference type="NCBI Taxonomy" id="1802071"/>
    <lineage>
        <taxon>Bacteria</taxon>
        <taxon>Candidatus Roizmaniibacteriota</taxon>
    </lineage>
</organism>
<keyword evidence="5" id="KW-0862">Zinc</keyword>
<proteinExistence type="inferred from homology"/>
<sequence length="956" mass="105609">MQVARLGGLPDSAQRSEHWREGKARQNLLKLMYLTMFKQIKQLYKKDPIIPIYLLGFILLGIILFLVLQSVSSPKPTITTQSKAENMQLLNTSGLSSLSTANILRNGIKSDLYLEPQNYDDPLYIAKSGKGLAAVNEFINAQSTIPQSLLANEPEQQYIFPKDFISNSYLRRMYKDEMSNSYGTIERYYFNQTINGLEVLGAESRIDLQNSNKIVGLENELLMDESTEYPVFTQSQAEQVALDQAESTNSNLDFVFCDQKKEKRVIVNRQFLGTQQFDKNCISLAVDICNNGDIPQVNTTYYVCLSSGEVVFERNNLPSALSREISNCSTGSCIKSRSEGQAAVGDADVDNSYDILSDVYKYYFDTFGRDSFNSRGATLRANVKARSVGGRPCPNAMWDGSKMWACSGMVATDVWAHELTHGVVQYTAGLGTFYQSGALNEAFADVFGFGADPDDWTMGEDTVMGILRNFQSPPSKSSGIGPMPDRMFSPNFYCGSANDNGGVHHNSTVITKSLYLMITGGTFRDCNITPIDRSKILAVFYKALTSYLSSNANFLRFYNDMLKACGDLYGLSSTECTSVKAAMQSTELNQQLSGSQYGPNCPGSKATYKTPECAGQAGAPTSTPGPTGEDTEPTPTTSLRVSPTPDDGEPTPTDGESPADTPSPTDEEPTETPSITPEISPTPVDGELTPTPSSSQVHPEVKNIIYEEPCDTQYFGEPGWGSYRYAHYQCSDGRTGWSGDGDCRSSDDLLDEAVRICSGEYPEPTEGPEPTERPNPTPGKLQLSIRLKFQGVNYDTAIIDGMPIKVGLMTRFSSPIFKKTTFYLNSDNTWTGWIDYDPKDEEGYCLLIKGPYHIQRKVCHLKPQEEIPGSYRPKDNFMTLEPGNNSLDFSGITQFVGDLGNQDGVVNSIDFGACKFFYDRDDDQALQIADSNLDGIVNTLDCDLIYQALKYKFDEE</sequence>
<feature type="active site" evidence="7">
    <location>
        <position position="418"/>
    </location>
</feature>
<feature type="transmembrane region" description="Helical" evidence="9">
    <location>
        <begin position="48"/>
        <end position="68"/>
    </location>
</feature>
<evidence type="ECO:0000256" key="8">
    <source>
        <dbReference type="SAM" id="MobiDB-lite"/>
    </source>
</evidence>
<feature type="compositionally biased region" description="Low complexity" evidence="8">
    <location>
        <begin position="671"/>
        <end position="683"/>
    </location>
</feature>
<keyword evidence="9" id="KW-0812">Transmembrane</keyword>
<keyword evidence="9" id="KW-0472">Membrane</keyword>
<comment type="similarity">
    <text evidence="1">Belongs to the peptidase M4 family.</text>
</comment>
<keyword evidence="9" id="KW-1133">Transmembrane helix</keyword>
<evidence type="ECO:0000256" key="1">
    <source>
        <dbReference type="ARBA" id="ARBA00009388"/>
    </source>
</evidence>
<dbReference type="Gene3D" id="1.10.390.10">
    <property type="entry name" value="Neutral Protease Domain 2"/>
    <property type="match status" value="1"/>
</dbReference>
<reference evidence="11 12" key="1">
    <citation type="journal article" date="2016" name="Nat. Commun.">
        <title>Thousands of microbial genomes shed light on interconnected biogeochemical processes in an aquifer system.</title>
        <authorList>
            <person name="Anantharaman K."/>
            <person name="Brown C.T."/>
            <person name="Hug L.A."/>
            <person name="Sharon I."/>
            <person name="Castelle C.J."/>
            <person name="Probst A.J."/>
            <person name="Thomas B.C."/>
            <person name="Singh A."/>
            <person name="Wilkins M.J."/>
            <person name="Karaoz U."/>
            <person name="Brodie E.L."/>
            <person name="Williams K.H."/>
            <person name="Hubbard S.S."/>
            <person name="Banfield J.F."/>
        </authorList>
    </citation>
    <scope>NUCLEOTIDE SEQUENCE [LARGE SCALE GENOMIC DNA]</scope>
</reference>
<keyword evidence="2" id="KW-0645">Protease</keyword>
<dbReference type="SUPFAM" id="SSF63446">
    <property type="entry name" value="Type I dockerin domain"/>
    <property type="match status" value="1"/>
</dbReference>
<dbReference type="GO" id="GO:0006508">
    <property type="term" value="P:proteolysis"/>
    <property type="evidence" value="ECO:0007669"/>
    <property type="project" value="UniProtKB-KW"/>
</dbReference>
<dbReference type="AlphaFoldDB" id="A0A1F7JIC9"/>
<dbReference type="EMBL" id="MGAV01000006">
    <property type="protein sequence ID" value="OGK55366.1"/>
    <property type="molecule type" value="Genomic_DNA"/>
</dbReference>
<feature type="compositionally biased region" description="Low complexity" evidence="8">
    <location>
        <begin position="620"/>
        <end position="638"/>
    </location>
</feature>
<dbReference type="PROSITE" id="PS51766">
    <property type="entry name" value="DOCKERIN"/>
    <property type="match status" value="1"/>
</dbReference>
<dbReference type="Gene3D" id="1.10.1330.10">
    <property type="entry name" value="Dockerin domain"/>
    <property type="match status" value="1"/>
</dbReference>